<comment type="caution">
    <text evidence="3">The sequence shown here is derived from an EMBL/GenBank/DDBJ whole genome shotgun (WGS) entry which is preliminary data.</text>
</comment>
<dbReference type="Pfam" id="PF01026">
    <property type="entry name" value="TatD_DNase"/>
    <property type="match status" value="1"/>
</dbReference>
<name>A0A8B6FAQ0_MYTGA</name>
<dbReference type="EMBL" id="UYJE01006528">
    <property type="protein sequence ID" value="VDI46657.1"/>
    <property type="molecule type" value="Genomic_DNA"/>
</dbReference>
<dbReference type="Gene3D" id="3.20.20.140">
    <property type="entry name" value="Metal-dependent hydrolases"/>
    <property type="match status" value="1"/>
</dbReference>
<evidence type="ECO:0000259" key="2">
    <source>
        <dbReference type="PROSITE" id="PS00028"/>
    </source>
</evidence>
<dbReference type="GO" id="GO:0016788">
    <property type="term" value="F:hydrolase activity, acting on ester bonds"/>
    <property type="evidence" value="ECO:0007669"/>
    <property type="project" value="InterPro"/>
</dbReference>
<organism evidence="3 4">
    <name type="scientific">Mytilus galloprovincialis</name>
    <name type="common">Mediterranean mussel</name>
    <dbReference type="NCBI Taxonomy" id="29158"/>
    <lineage>
        <taxon>Eukaryota</taxon>
        <taxon>Metazoa</taxon>
        <taxon>Spiralia</taxon>
        <taxon>Lophotrochozoa</taxon>
        <taxon>Mollusca</taxon>
        <taxon>Bivalvia</taxon>
        <taxon>Autobranchia</taxon>
        <taxon>Pteriomorphia</taxon>
        <taxon>Mytilida</taxon>
        <taxon>Mytiloidea</taxon>
        <taxon>Mytilidae</taxon>
        <taxon>Mytilinae</taxon>
        <taxon>Mytilus</taxon>
    </lineage>
</organism>
<evidence type="ECO:0000313" key="4">
    <source>
        <dbReference type="Proteomes" id="UP000596742"/>
    </source>
</evidence>
<keyword evidence="4" id="KW-1185">Reference proteome</keyword>
<dbReference type="Proteomes" id="UP000596742">
    <property type="component" value="Unassembled WGS sequence"/>
</dbReference>
<evidence type="ECO:0000313" key="3">
    <source>
        <dbReference type="EMBL" id="VDI46657.1"/>
    </source>
</evidence>
<dbReference type="InterPro" id="IPR013087">
    <property type="entry name" value="Znf_C2H2_type"/>
</dbReference>
<accession>A0A8B6FAQ0</accession>
<reference evidence="3" key="1">
    <citation type="submission" date="2018-11" db="EMBL/GenBank/DDBJ databases">
        <authorList>
            <person name="Alioto T."/>
            <person name="Alioto T."/>
        </authorList>
    </citation>
    <scope>NUCLEOTIDE SEQUENCE</scope>
</reference>
<dbReference type="SUPFAM" id="SSF51556">
    <property type="entry name" value="Metallo-dependent hydrolases"/>
    <property type="match status" value="1"/>
</dbReference>
<dbReference type="InterPro" id="IPR001130">
    <property type="entry name" value="TatD-like"/>
</dbReference>
<evidence type="ECO:0000256" key="1">
    <source>
        <dbReference type="ARBA" id="ARBA00009275"/>
    </source>
</evidence>
<comment type="similarity">
    <text evidence="1">Belongs to the metallo-dependent hydrolases superfamily. TatD-type hydrolase family.</text>
</comment>
<dbReference type="PROSITE" id="PS00028">
    <property type="entry name" value="ZINC_FINGER_C2H2_1"/>
    <property type="match status" value="1"/>
</dbReference>
<feature type="domain" description="C2H2-type" evidence="2">
    <location>
        <begin position="66"/>
        <end position="87"/>
    </location>
</feature>
<protein>
    <recommendedName>
        <fullName evidence="2">C2H2-type domain-containing protein</fullName>
    </recommendedName>
</protein>
<dbReference type="OrthoDB" id="10414152at2759"/>
<gene>
    <name evidence="3" type="ORF">MGAL_10B043660</name>
</gene>
<proteinExistence type="inferred from homology"/>
<dbReference type="AlphaFoldDB" id="A0A8B6FAQ0"/>
<dbReference type="InterPro" id="IPR032466">
    <property type="entry name" value="Metal_Hydrolase"/>
</dbReference>
<sequence>MDDELDYGPFDGEIPERLEEDTRIKGSSRNLSKARLCPVCPGRFTNVRRHVFHQHLPWYTNPLTACWTCHKQFGQNKMLENHCLELHNCNIADNIFKEEYQSVWTELMNGLLLELCQRYDKKTLDHLVEATVCEMKLEDLVLETDSPYLKPQGHNEASPGLLKEIIWKLASMFDVHSEEIARVTTRNASQLYNIN</sequence>